<accession>A0A1W1WVB1</accession>
<keyword evidence="1" id="KW-0436">Ligase</keyword>
<dbReference type="OrthoDB" id="5597599at2"/>
<dbReference type="Pfam" id="PF12224">
    <property type="entry name" value="Amidoligase_2"/>
    <property type="match status" value="1"/>
</dbReference>
<dbReference type="EMBL" id="FWWZ01000001">
    <property type="protein sequence ID" value="SMC10122.1"/>
    <property type="molecule type" value="Genomic_DNA"/>
</dbReference>
<dbReference type="RefSeq" id="WP_084276498.1">
    <property type="nucleotide sequence ID" value="NZ_AP026671.1"/>
</dbReference>
<evidence type="ECO:0000313" key="2">
    <source>
        <dbReference type="Proteomes" id="UP000192602"/>
    </source>
</evidence>
<evidence type="ECO:0000313" key="1">
    <source>
        <dbReference type="EMBL" id="SMC10122.1"/>
    </source>
</evidence>
<reference evidence="2" key="1">
    <citation type="submission" date="2017-04" db="EMBL/GenBank/DDBJ databases">
        <authorList>
            <person name="Varghese N."/>
            <person name="Submissions S."/>
        </authorList>
    </citation>
    <scope>NUCLEOTIDE SEQUENCE [LARGE SCALE GENOMIC DNA]</scope>
    <source>
        <strain evidence="2">DSM 16512</strain>
    </source>
</reference>
<protein>
    <submittedName>
        <fullName evidence="1">Putative amidoligase enzyme</fullName>
    </submittedName>
</protein>
<proteinExistence type="predicted"/>
<keyword evidence="2" id="KW-1185">Reference proteome</keyword>
<gene>
    <name evidence="1" type="ORF">SAMN05660197_1961</name>
</gene>
<dbReference type="AlphaFoldDB" id="A0A1W1WVB1"/>
<dbReference type="InterPro" id="IPR022025">
    <property type="entry name" value="Amidoligase_2"/>
</dbReference>
<dbReference type="Proteomes" id="UP000192602">
    <property type="component" value="Unassembled WGS sequence"/>
</dbReference>
<name>A0A1W1WVB1_9BACT</name>
<dbReference type="STRING" id="1069081.SAMN05660197_1961"/>
<sequence length="322" mass="38007">MFKLPPLIKNANGQTRKAGFEIEYAGLKPLQCAHIVQSLFGGQVEVVDEYETIIKQTEFGDFSIYLDSVYLRKTSEHYLFKDFDLFKELIYSLSELVIPYEIVTPPIPFNKLQSIEQLKENLRKNGALGTGASTLYAFGMHINIEAPSFEAEILLNILRSFVLLQDYISEKIDVDLTRKLTWFIEPFEQEYIDLILDFSYTPDFEHFANDYIFYNPTRNRALDLLPLLIFIEPSLKEKLPEQKLNPRPAFHYRLPNSKIDDPTWSIAFEFNQWSLVEKVAFDKQKLYDLMHEYQEFQHTPLWFIKDLWIDKVYKWLEKNGLL</sequence>
<organism evidence="1 2">
    <name type="scientific">Nitratiruptor tergarcus DSM 16512</name>
    <dbReference type="NCBI Taxonomy" id="1069081"/>
    <lineage>
        <taxon>Bacteria</taxon>
        <taxon>Pseudomonadati</taxon>
        <taxon>Campylobacterota</taxon>
        <taxon>Epsilonproteobacteria</taxon>
        <taxon>Nautiliales</taxon>
        <taxon>Nitratiruptoraceae</taxon>
        <taxon>Nitratiruptor</taxon>
    </lineage>
</organism>
<dbReference type="GO" id="GO:0016874">
    <property type="term" value="F:ligase activity"/>
    <property type="evidence" value="ECO:0007669"/>
    <property type="project" value="UniProtKB-KW"/>
</dbReference>